<comment type="similarity">
    <text evidence="3">Belongs to the metallo-beta-lactamase superfamily. Glyoxalase II family.</text>
</comment>
<dbReference type="GO" id="GO:0016787">
    <property type="term" value="F:hydrolase activity"/>
    <property type="evidence" value="ECO:0007669"/>
    <property type="project" value="UniProtKB-KW"/>
</dbReference>
<dbReference type="RefSeq" id="WP_323575211.1">
    <property type="nucleotide sequence ID" value="NZ_JAYGJQ010000001.1"/>
</dbReference>
<dbReference type="SUPFAM" id="SSF56281">
    <property type="entry name" value="Metallo-hydrolase/oxidoreductase"/>
    <property type="match status" value="1"/>
</dbReference>
<evidence type="ECO:0000256" key="6">
    <source>
        <dbReference type="ARBA" id="ARBA00022801"/>
    </source>
</evidence>
<dbReference type="Proteomes" id="UP001302274">
    <property type="component" value="Unassembled WGS sequence"/>
</dbReference>
<evidence type="ECO:0000256" key="4">
    <source>
        <dbReference type="ARBA" id="ARBA00011917"/>
    </source>
</evidence>
<dbReference type="Pfam" id="PF00753">
    <property type="entry name" value="Lactamase_B"/>
    <property type="match status" value="1"/>
</dbReference>
<evidence type="ECO:0000256" key="5">
    <source>
        <dbReference type="ARBA" id="ARBA00022723"/>
    </source>
</evidence>
<feature type="domain" description="Metallo-beta-lactamase" evidence="9">
    <location>
        <begin position="13"/>
        <end position="173"/>
    </location>
</feature>
<keyword evidence="5" id="KW-0479">Metal-binding</keyword>
<dbReference type="InterPro" id="IPR035680">
    <property type="entry name" value="Clx_II_MBL"/>
</dbReference>
<evidence type="ECO:0000256" key="7">
    <source>
        <dbReference type="ARBA" id="ARBA00022833"/>
    </source>
</evidence>
<dbReference type="CDD" id="cd07723">
    <property type="entry name" value="hydroxyacylglutathione_hydrolase_MBL-fold"/>
    <property type="match status" value="1"/>
</dbReference>
<comment type="cofactor">
    <cofactor evidence="1">
        <name>Zn(2+)</name>
        <dbReference type="ChEBI" id="CHEBI:29105"/>
    </cofactor>
</comment>
<keyword evidence="6 10" id="KW-0378">Hydrolase</keyword>
<evidence type="ECO:0000259" key="9">
    <source>
        <dbReference type="SMART" id="SM00849"/>
    </source>
</evidence>
<dbReference type="SMART" id="SM00849">
    <property type="entry name" value="Lactamase_B"/>
    <property type="match status" value="1"/>
</dbReference>
<evidence type="ECO:0000313" key="11">
    <source>
        <dbReference type="Proteomes" id="UP001302274"/>
    </source>
</evidence>
<reference evidence="10 11" key="1">
    <citation type="submission" date="2023-11" db="EMBL/GenBank/DDBJ databases">
        <title>A Novel Polar Bacteriovorax (B. antarcticus) Isolated from the Biocrust in Antarctica.</title>
        <authorList>
            <person name="Mun W."/>
            <person name="Choi S.Y."/>
            <person name="Mitchell R.J."/>
        </authorList>
    </citation>
    <scope>NUCLEOTIDE SEQUENCE [LARGE SCALE GENOMIC DNA]</scope>
    <source>
        <strain evidence="10 11">PP10</strain>
    </source>
</reference>
<dbReference type="PANTHER" id="PTHR43705:SF1">
    <property type="entry name" value="HYDROXYACYLGLUTATHIONE HYDROLASE GLOB"/>
    <property type="match status" value="1"/>
</dbReference>
<dbReference type="InterPro" id="IPR001279">
    <property type="entry name" value="Metallo-B-lactamas"/>
</dbReference>
<dbReference type="Gene3D" id="3.60.15.10">
    <property type="entry name" value="Ribonuclease Z/Hydroxyacylglutathione hydrolase-like"/>
    <property type="match status" value="1"/>
</dbReference>
<gene>
    <name evidence="10" type="ORF">SHI21_05285</name>
</gene>
<dbReference type="InterPro" id="IPR036866">
    <property type="entry name" value="RibonucZ/Hydroxyglut_hydro"/>
</dbReference>
<keyword evidence="11" id="KW-1185">Reference proteome</keyword>
<dbReference type="InterPro" id="IPR032282">
    <property type="entry name" value="HAGH_C"/>
</dbReference>
<dbReference type="EC" id="3.1.2.6" evidence="4"/>
<sequence>MKVHQIFFKNTLRNFCYLIVFDDGAIYCIDPFNASEVLDFLGPDKKLTGIINTHDHCDHYSGNDELLASYPCPVYAHEKAEVPGKTHGLKDGEILYQNGSWSLSAVDTPGHTMSHMCLMLKKDGNPHALFTGDCFFNAGVGNCHNGGNVESMYKTISEIFSQYPDELLIYPGHEYLKRNLEFTMNIESDNRDAKEFLEKISTINMNEIFFVNNMQTERKINMFLRLKQHTIKQNLKLDHSDDKAVFLKLRELRNKW</sequence>
<proteinExistence type="inferred from homology"/>
<accession>A0ABU5VRD2</accession>
<keyword evidence="7" id="KW-0862">Zinc</keyword>
<evidence type="ECO:0000313" key="10">
    <source>
        <dbReference type="EMBL" id="MEA9355599.1"/>
    </source>
</evidence>
<dbReference type="Pfam" id="PF16123">
    <property type="entry name" value="HAGH_C"/>
    <property type="match status" value="1"/>
</dbReference>
<dbReference type="PANTHER" id="PTHR43705">
    <property type="entry name" value="HYDROXYACYLGLUTATHIONE HYDROLASE"/>
    <property type="match status" value="1"/>
</dbReference>
<evidence type="ECO:0000256" key="8">
    <source>
        <dbReference type="ARBA" id="ARBA00031044"/>
    </source>
</evidence>
<name>A0ABU5VRD2_9BACT</name>
<organism evidence="10 11">
    <name type="scientific">Bacteriovorax antarcticus</name>
    <dbReference type="NCBI Taxonomy" id="3088717"/>
    <lineage>
        <taxon>Bacteria</taxon>
        <taxon>Pseudomonadati</taxon>
        <taxon>Bdellovibrionota</taxon>
        <taxon>Bacteriovoracia</taxon>
        <taxon>Bacteriovoracales</taxon>
        <taxon>Bacteriovoracaceae</taxon>
        <taxon>Bacteriovorax</taxon>
    </lineage>
</organism>
<evidence type="ECO:0000256" key="2">
    <source>
        <dbReference type="ARBA" id="ARBA00004963"/>
    </source>
</evidence>
<dbReference type="InterPro" id="IPR050110">
    <property type="entry name" value="Glyoxalase_II_hydrolase"/>
</dbReference>
<dbReference type="EMBL" id="JAYGJQ010000001">
    <property type="protein sequence ID" value="MEA9355599.1"/>
    <property type="molecule type" value="Genomic_DNA"/>
</dbReference>
<evidence type="ECO:0000256" key="1">
    <source>
        <dbReference type="ARBA" id="ARBA00001947"/>
    </source>
</evidence>
<evidence type="ECO:0000256" key="3">
    <source>
        <dbReference type="ARBA" id="ARBA00006759"/>
    </source>
</evidence>
<comment type="caution">
    <text evidence="10">The sequence shown here is derived from an EMBL/GenBank/DDBJ whole genome shotgun (WGS) entry which is preliminary data.</text>
</comment>
<protein>
    <recommendedName>
        <fullName evidence="4">hydroxyacylglutathione hydrolase</fullName>
        <ecNumber evidence="4">3.1.2.6</ecNumber>
    </recommendedName>
    <alternativeName>
        <fullName evidence="8">Glyoxalase II</fullName>
    </alternativeName>
</protein>
<comment type="pathway">
    <text evidence="2">Secondary metabolite metabolism; methylglyoxal degradation; (R)-lactate from methylglyoxal: step 2/2.</text>
</comment>